<name>A0A6A6P9G1_9PEZI</name>
<protein>
    <submittedName>
        <fullName evidence="2">Uncharacterized protein</fullName>
    </submittedName>
</protein>
<keyword evidence="3" id="KW-1185">Reference proteome</keyword>
<sequence length="153" mass="16581">MTYSVLLRQMQAAAGSPSVALEPASSGPLWMLGILSRTRASPARCSHPCRRHPEGMMRRRELVMCGEEAFKQPLPPSHPEITRRDCQDGQSGAATTAYYARPTPIAARKTVEVCPSRPASSEHGYASRELERALGVGAIKATAEPCRAGKKHN</sequence>
<organism evidence="2 3">
    <name type="scientific">Lineolata rhizophorae</name>
    <dbReference type="NCBI Taxonomy" id="578093"/>
    <lineage>
        <taxon>Eukaryota</taxon>
        <taxon>Fungi</taxon>
        <taxon>Dikarya</taxon>
        <taxon>Ascomycota</taxon>
        <taxon>Pezizomycotina</taxon>
        <taxon>Dothideomycetes</taxon>
        <taxon>Dothideomycetes incertae sedis</taxon>
        <taxon>Lineolatales</taxon>
        <taxon>Lineolataceae</taxon>
        <taxon>Lineolata</taxon>
    </lineage>
</organism>
<accession>A0A6A6P9G1</accession>
<reference evidence="2" key="1">
    <citation type="journal article" date="2020" name="Stud. Mycol.">
        <title>101 Dothideomycetes genomes: a test case for predicting lifestyles and emergence of pathogens.</title>
        <authorList>
            <person name="Haridas S."/>
            <person name="Albert R."/>
            <person name="Binder M."/>
            <person name="Bloem J."/>
            <person name="Labutti K."/>
            <person name="Salamov A."/>
            <person name="Andreopoulos B."/>
            <person name="Baker S."/>
            <person name="Barry K."/>
            <person name="Bills G."/>
            <person name="Bluhm B."/>
            <person name="Cannon C."/>
            <person name="Castanera R."/>
            <person name="Culley D."/>
            <person name="Daum C."/>
            <person name="Ezra D."/>
            <person name="Gonzalez J."/>
            <person name="Henrissat B."/>
            <person name="Kuo A."/>
            <person name="Liang C."/>
            <person name="Lipzen A."/>
            <person name="Lutzoni F."/>
            <person name="Magnuson J."/>
            <person name="Mondo S."/>
            <person name="Nolan M."/>
            <person name="Ohm R."/>
            <person name="Pangilinan J."/>
            <person name="Park H.-J."/>
            <person name="Ramirez L."/>
            <person name="Alfaro M."/>
            <person name="Sun H."/>
            <person name="Tritt A."/>
            <person name="Yoshinaga Y."/>
            <person name="Zwiers L.-H."/>
            <person name="Turgeon B."/>
            <person name="Goodwin S."/>
            <person name="Spatafora J."/>
            <person name="Crous P."/>
            <person name="Grigoriev I."/>
        </authorList>
    </citation>
    <scope>NUCLEOTIDE SEQUENCE</scope>
    <source>
        <strain evidence="2">ATCC 16933</strain>
    </source>
</reference>
<gene>
    <name evidence="2" type="ORF">BDY21DRAFT_166679</name>
</gene>
<evidence type="ECO:0000313" key="2">
    <source>
        <dbReference type="EMBL" id="KAF2460518.1"/>
    </source>
</evidence>
<dbReference type="Proteomes" id="UP000799766">
    <property type="component" value="Unassembled WGS sequence"/>
</dbReference>
<dbReference type="AlphaFoldDB" id="A0A6A6P9G1"/>
<evidence type="ECO:0000256" key="1">
    <source>
        <dbReference type="SAM" id="MobiDB-lite"/>
    </source>
</evidence>
<proteinExistence type="predicted"/>
<feature type="region of interest" description="Disordered" evidence="1">
    <location>
        <begin position="70"/>
        <end position="89"/>
    </location>
</feature>
<dbReference type="EMBL" id="MU001673">
    <property type="protein sequence ID" value="KAF2460518.1"/>
    <property type="molecule type" value="Genomic_DNA"/>
</dbReference>
<evidence type="ECO:0000313" key="3">
    <source>
        <dbReference type="Proteomes" id="UP000799766"/>
    </source>
</evidence>